<protein>
    <submittedName>
        <fullName evidence="2">Glycerophosphoryl diester phosphodiesterase</fullName>
        <ecNumber evidence="2">3.1.4.46</ecNumber>
    </submittedName>
</protein>
<gene>
    <name evidence="2" type="ORF">AVDCRST_MAG60-2367</name>
</gene>
<dbReference type="GO" id="GO:0008889">
    <property type="term" value="F:glycerophosphodiester phosphodiesterase activity"/>
    <property type="evidence" value="ECO:0007669"/>
    <property type="project" value="UniProtKB-EC"/>
</dbReference>
<dbReference type="PANTHER" id="PTHR46211:SF1">
    <property type="entry name" value="GLYCEROPHOSPHODIESTER PHOSPHODIESTERASE, CYTOPLASMIC"/>
    <property type="match status" value="1"/>
</dbReference>
<evidence type="ECO:0000313" key="2">
    <source>
        <dbReference type="EMBL" id="CAA9405880.1"/>
    </source>
</evidence>
<dbReference type="SUPFAM" id="SSF51695">
    <property type="entry name" value="PLC-like phosphodiesterases"/>
    <property type="match status" value="1"/>
</dbReference>
<reference evidence="2" key="1">
    <citation type="submission" date="2020-02" db="EMBL/GenBank/DDBJ databases">
        <authorList>
            <person name="Meier V. D."/>
        </authorList>
    </citation>
    <scope>NUCLEOTIDE SEQUENCE</scope>
    <source>
        <strain evidence="2">AVDCRST_MAG60</strain>
    </source>
</reference>
<sequence length="379" mass="41196">MHDSAADEVVLEAIADRHGRMVGNACSSGGEVTRRLARRMFWTASPVSHLGVVRASATTDSVRVVHSVRPSLGRSPMRMTARLSTLLATSVAGAGAVAVLAAPPATAAPAAAAGQPEHVSIINTAHRGAMGYAPENTLAAFRLGVEQRSDLIESDVQRTRDGVLVLMHDTTLSRTTDVEEVFPDRAPWRVADFTYEEIRHLDAGSWFSEEYAGEPVPTMAEMVEQIRPTRAGILMELKAPALYPGIEQQVADEFASYPGYVRSAVGSERLVVQSFDWESMARYHAIQPSVPVGLLGRPDEARLPELATWADQINPSFRTYDAAYVDAVHELGMEVHTYTVNRPADMHTVLDRGVDGVITNFPDVLEDVLSERREAAKAA</sequence>
<keyword evidence="2" id="KW-0378">Hydrolase</keyword>
<dbReference type="Gene3D" id="3.20.20.190">
    <property type="entry name" value="Phosphatidylinositol (PI) phosphodiesterase"/>
    <property type="match status" value="1"/>
</dbReference>
<proteinExistence type="predicted"/>
<dbReference type="PROSITE" id="PS51704">
    <property type="entry name" value="GP_PDE"/>
    <property type="match status" value="1"/>
</dbReference>
<dbReference type="InterPro" id="IPR030395">
    <property type="entry name" value="GP_PDE_dom"/>
</dbReference>
<dbReference type="InterPro" id="IPR017946">
    <property type="entry name" value="PLC-like_Pdiesterase_TIM-brl"/>
</dbReference>
<dbReference type="EC" id="3.1.4.46" evidence="2"/>
<dbReference type="GO" id="GO:0006629">
    <property type="term" value="P:lipid metabolic process"/>
    <property type="evidence" value="ECO:0007669"/>
    <property type="project" value="InterPro"/>
</dbReference>
<accession>A0A6J4PBW9</accession>
<feature type="domain" description="GP-PDE" evidence="1">
    <location>
        <begin position="121"/>
        <end position="369"/>
    </location>
</feature>
<dbReference type="PANTHER" id="PTHR46211">
    <property type="entry name" value="GLYCEROPHOSPHORYL DIESTER PHOSPHODIESTERASE"/>
    <property type="match status" value="1"/>
</dbReference>
<evidence type="ECO:0000259" key="1">
    <source>
        <dbReference type="PROSITE" id="PS51704"/>
    </source>
</evidence>
<dbReference type="Pfam" id="PF03009">
    <property type="entry name" value="GDPD"/>
    <property type="match status" value="1"/>
</dbReference>
<organism evidence="2">
    <name type="scientific">uncultured Nocardioides sp</name>
    <dbReference type="NCBI Taxonomy" id="198441"/>
    <lineage>
        <taxon>Bacteria</taxon>
        <taxon>Bacillati</taxon>
        <taxon>Actinomycetota</taxon>
        <taxon>Actinomycetes</taxon>
        <taxon>Propionibacteriales</taxon>
        <taxon>Nocardioidaceae</taxon>
        <taxon>Nocardioides</taxon>
        <taxon>environmental samples</taxon>
    </lineage>
</organism>
<dbReference type="EMBL" id="CADCUN010000255">
    <property type="protein sequence ID" value="CAA9405880.1"/>
    <property type="molecule type" value="Genomic_DNA"/>
</dbReference>
<dbReference type="AlphaFoldDB" id="A0A6J4PBW9"/>
<name>A0A6J4PBW9_9ACTN</name>